<feature type="compositionally biased region" description="Basic and acidic residues" evidence="2">
    <location>
        <begin position="390"/>
        <end position="408"/>
    </location>
</feature>
<dbReference type="EMBL" id="SDEE01000001">
    <property type="protein sequence ID" value="RXW25766.1"/>
    <property type="molecule type" value="Genomic_DNA"/>
</dbReference>
<evidence type="ECO:0000256" key="2">
    <source>
        <dbReference type="SAM" id="MobiDB-lite"/>
    </source>
</evidence>
<dbReference type="InterPro" id="IPR050827">
    <property type="entry name" value="CRP1_MDG1_kinase"/>
</dbReference>
<dbReference type="AlphaFoldDB" id="A0A4Q2E0Y2"/>
<evidence type="ECO:0000313" key="5">
    <source>
        <dbReference type="Proteomes" id="UP000290288"/>
    </source>
</evidence>
<feature type="compositionally biased region" description="Basic and acidic residues" evidence="2">
    <location>
        <begin position="319"/>
        <end position="342"/>
    </location>
</feature>
<evidence type="ECO:0000313" key="4">
    <source>
        <dbReference type="EMBL" id="RXW25766.1"/>
    </source>
</evidence>
<accession>A0A4Q2E0Y2</accession>
<comment type="similarity">
    <text evidence="1">Belongs to the CRP1/MDG1 family.</text>
</comment>
<sequence length="408" mass="44884">MYNATRATYYNLPAFTPSVTQSPPTPNSLAEMASSDLYEMRFEWPHREPSTVIVTGTFDHWSRSINLNRTNSGFVGSVKVPWAEKIKYKFIVDGQWLTQAGQPTEMDPGGYINNIYLTPPKPAAASAPEPVKLNNDAAHEFASAPIESVKPTEEEEEAPVPAPEKPVEIVEVTPKQEEKVVEETKRNEKRISMPIIPVNAVEHNTIRSSPPPPAVPDFVLPPPPRARSTSPPPVQESKPAAVLTPEPEPAKLHEVEVEPSQEEPIIATPPEVSIEEQKQEVIAHIPVDDLPNPKPEFVEESAKEEAEEQLVVVPTPEPAKVETTPKEEAKPSPAPAKEEEKTTLPTPPATPHSKEFALSSPSATPTGSPSSSRFGTAASKKKRRSSFFGKIKELFSHDKEKEKEKVKK</sequence>
<proteinExistence type="inferred from homology"/>
<evidence type="ECO:0000256" key="1">
    <source>
        <dbReference type="ARBA" id="ARBA00038216"/>
    </source>
</evidence>
<dbReference type="PANTHER" id="PTHR10343:SF81">
    <property type="entry name" value="CRUCIFORM DNA-RECOGNIZING PROTEIN 1-RELATED"/>
    <property type="match status" value="1"/>
</dbReference>
<dbReference type="SUPFAM" id="SSF81296">
    <property type="entry name" value="E set domains"/>
    <property type="match status" value="1"/>
</dbReference>
<dbReference type="InterPro" id="IPR032640">
    <property type="entry name" value="AMPK1_CBM"/>
</dbReference>
<feature type="domain" description="AMP-activated protein kinase glycogen-binding" evidence="3">
    <location>
        <begin position="39"/>
        <end position="116"/>
    </location>
</feature>
<dbReference type="GO" id="GO:0005634">
    <property type="term" value="C:nucleus"/>
    <property type="evidence" value="ECO:0007669"/>
    <property type="project" value="TreeGrafter"/>
</dbReference>
<dbReference type="PANTHER" id="PTHR10343">
    <property type="entry name" value="5'-AMP-ACTIVATED PROTEIN KINASE , BETA SUBUNIT"/>
    <property type="match status" value="1"/>
</dbReference>
<dbReference type="GO" id="GO:0007165">
    <property type="term" value="P:signal transduction"/>
    <property type="evidence" value="ECO:0007669"/>
    <property type="project" value="TreeGrafter"/>
</dbReference>
<dbReference type="Pfam" id="PF16561">
    <property type="entry name" value="AMPK1_CBM"/>
    <property type="match status" value="1"/>
</dbReference>
<dbReference type="OrthoDB" id="5873279at2759"/>
<gene>
    <name evidence="4" type="ORF">EST38_g51</name>
</gene>
<dbReference type="InterPro" id="IPR014756">
    <property type="entry name" value="Ig_E-set"/>
</dbReference>
<evidence type="ECO:0000259" key="3">
    <source>
        <dbReference type="Pfam" id="PF16561"/>
    </source>
</evidence>
<dbReference type="STRING" id="2316362.A0A4Q2E0Y2"/>
<dbReference type="Proteomes" id="UP000290288">
    <property type="component" value="Unassembled WGS sequence"/>
</dbReference>
<comment type="caution">
    <text evidence="4">The sequence shown here is derived from an EMBL/GenBank/DDBJ whole genome shotgun (WGS) entry which is preliminary data.</text>
</comment>
<feature type="region of interest" description="Disordered" evidence="2">
    <location>
        <begin position="285"/>
        <end position="408"/>
    </location>
</feature>
<dbReference type="InterPro" id="IPR013783">
    <property type="entry name" value="Ig-like_fold"/>
</dbReference>
<dbReference type="CDD" id="cd02859">
    <property type="entry name" value="E_set_AMPKbeta_like_N"/>
    <property type="match status" value="1"/>
</dbReference>
<feature type="compositionally biased region" description="Pro residues" evidence="2">
    <location>
        <begin position="209"/>
        <end position="234"/>
    </location>
</feature>
<dbReference type="Gene3D" id="2.60.40.10">
    <property type="entry name" value="Immunoglobulins"/>
    <property type="match status" value="1"/>
</dbReference>
<dbReference type="GO" id="GO:0031588">
    <property type="term" value="C:nucleotide-activated protein kinase complex"/>
    <property type="evidence" value="ECO:0007669"/>
    <property type="project" value="TreeGrafter"/>
</dbReference>
<dbReference type="GO" id="GO:0005737">
    <property type="term" value="C:cytoplasm"/>
    <property type="evidence" value="ECO:0007669"/>
    <property type="project" value="TreeGrafter"/>
</dbReference>
<name>A0A4Q2E0Y2_9AGAR</name>
<feature type="compositionally biased region" description="Low complexity" evidence="2">
    <location>
        <begin position="359"/>
        <end position="372"/>
    </location>
</feature>
<keyword evidence="5" id="KW-1185">Reference proteome</keyword>
<reference evidence="4 5" key="1">
    <citation type="submission" date="2019-01" db="EMBL/GenBank/DDBJ databases">
        <title>Draft genome sequence of Psathyrella aberdarensis IHI B618.</title>
        <authorList>
            <person name="Buettner E."/>
            <person name="Kellner H."/>
        </authorList>
    </citation>
    <scope>NUCLEOTIDE SEQUENCE [LARGE SCALE GENOMIC DNA]</scope>
    <source>
        <strain evidence="4 5">IHI B618</strain>
    </source>
</reference>
<feature type="region of interest" description="Disordered" evidence="2">
    <location>
        <begin position="202"/>
        <end position="246"/>
    </location>
</feature>
<protein>
    <recommendedName>
        <fullName evidence="3">AMP-activated protein kinase glycogen-binding domain-containing protein</fullName>
    </recommendedName>
</protein>
<dbReference type="GO" id="GO:0019901">
    <property type="term" value="F:protein kinase binding"/>
    <property type="evidence" value="ECO:0007669"/>
    <property type="project" value="TreeGrafter"/>
</dbReference>
<organism evidence="4 5">
    <name type="scientific">Candolleomyces aberdarensis</name>
    <dbReference type="NCBI Taxonomy" id="2316362"/>
    <lineage>
        <taxon>Eukaryota</taxon>
        <taxon>Fungi</taxon>
        <taxon>Dikarya</taxon>
        <taxon>Basidiomycota</taxon>
        <taxon>Agaricomycotina</taxon>
        <taxon>Agaricomycetes</taxon>
        <taxon>Agaricomycetidae</taxon>
        <taxon>Agaricales</taxon>
        <taxon>Agaricineae</taxon>
        <taxon>Psathyrellaceae</taxon>
        <taxon>Candolleomyces</taxon>
    </lineage>
</organism>